<proteinExistence type="predicted"/>
<feature type="domain" description="Tetratricopeptide repeat protein 21A/21B second ARM" evidence="2">
    <location>
        <begin position="233"/>
        <end position="366"/>
    </location>
</feature>
<evidence type="ECO:0000313" key="4">
    <source>
        <dbReference type="Proteomes" id="UP000307362"/>
    </source>
</evidence>
<organism evidence="3 4">
    <name type="scientific">Pseudoalteromonas phenolica</name>
    <dbReference type="NCBI Taxonomy" id="161398"/>
    <lineage>
        <taxon>Bacteria</taxon>
        <taxon>Pseudomonadati</taxon>
        <taxon>Pseudomonadota</taxon>
        <taxon>Gammaproteobacteria</taxon>
        <taxon>Alteromonadales</taxon>
        <taxon>Pseudoalteromonadaceae</taxon>
        <taxon>Pseudoalteromonas</taxon>
    </lineage>
</organism>
<evidence type="ECO:0000313" key="3">
    <source>
        <dbReference type="EMBL" id="TMP80545.1"/>
    </source>
</evidence>
<evidence type="ECO:0000259" key="2">
    <source>
        <dbReference type="Pfam" id="PF25060"/>
    </source>
</evidence>
<dbReference type="EMBL" id="PNCM01000021">
    <property type="protein sequence ID" value="TMP80545.1"/>
    <property type="molecule type" value="Genomic_DNA"/>
</dbReference>
<comment type="caution">
    <text evidence="3">The sequence shown here is derived from an EMBL/GenBank/DDBJ whole genome shotgun (WGS) entry which is preliminary data.</text>
</comment>
<dbReference type="InterPro" id="IPR056832">
    <property type="entry name" value="ARM_TT21_2nd"/>
</dbReference>
<protein>
    <recommendedName>
        <fullName evidence="2">Tetratricopeptide repeat protein 21A/21B second ARM domain-containing protein</fullName>
    </recommendedName>
</protein>
<dbReference type="SUPFAM" id="SSF48452">
    <property type="entry name" value="TPR-like"/>
    <property type="match status" value="1"/>
</dbReference>
<dbReference type="AlphaFoldDB" id="A0A5S3YUN3"/>
<accession>A0A5S3YUN3</accession>
<sequence length="385" mass="44003">MPFIIILLISAFFLMGCNSTQQQNPPAIPSPLTLANTKLFTPVPVPSENDIFSLPASEEEAFLLHYNQYLEQDIRADKAIYQYLEKYVSNFTYDGKTFTAIETLRNKKGNCISLAILTQALAKIVNVETSFREVSTYPIYKKEQDLLLVSSHFSTKLFAPGQEEDKNWIQAIRAGTVVDYFPEQSTFYLGNAKYPKLVAKFYVNLSTQALIKEDLNLSYSLARAAFQFTPHNPELINLLAIIHRRAGDTNTAKKLFEFAIQHNLLSSNLIASYSFLAKTLNDPKLEHQLEEKLEQVAKTPFDYLTIAQKATAKKQYRKSKKILKTIIEHYPYLPEPYFELAKVHYLQNHQNLARDALEHAITKSDSQEKTGMYEAKLKSLELTLH</sequence>
<dbReference type="InterPro" id="IPR038765">
    <property type="entry name" value="Papain-like_cys_pep_sf"/>
</dbReference>
<dbReference type="Pfam" id="PF25060">
    <property type="entry name" value="ARM_TT21_2nd"/>
    <property type="match status" value="1"/>
</dbReference>
<feature type="chain" id="PRO_5024434252" description="Tetratricopeptide repeat protein 21A/21B second ARM domain-containing protein" evidence="1">
    <location>
        <begin position="23"/>
        <end position="385"/>
    </location>
</feature>
<reference evidence="3 4" key="1">
    <citation type="submission" date="2017-12" db="EMBL/GenBank/DDBJ databases">
        <authorList>
            <person name="Paulsen S."/>
            <person name="Gram L.K."/>
        </authorList>
    </citation>
    <scope>NUCLEOTIDE SEQUENCE [LARGE SCALE GENOMIC DNA]</scope>
    <source>
        <strain evidence="3 4">S1189</strain>
    </source>
</reference>
<dbReference type="Proteomes" id="UP000307362">
    <property type="component" value="Unassembled WGS sequence"/>
</dbReference>
<name>A0A5S3YUN3_9GAMM</name>
<dbReference type="InterPro" id="IPR011990">
    <property type="entry name" value="TPR-like_helical_dom_sf"/>
</dbReference>
<dbReference type="SUPFAM" id="SSF54001">
    <property type="entry name" value="Cysteine proteinases"/>
    <property type="match status" value="1"/>
</dbReference>
<feature type="signal peptide" evidence="1">
    <location>
        <begin position="1"/>
        <end position="22"/>
    </location>
</feature>
<keyword evidence="1" id="KW-0732">Signal</keyword>
<dbReference type="Gene3D" id="1.25.40.10">
    <property type="entry name" value="Tetratricopeptide repeat domain"/>
    <property type="match status" value="1"/>
</dbReference>
<reference evidence="4" key="2">
    <citation type="submission" date="2019-06" db="EMBL/GenBank/DDBJ databases">
        <title>Co-occurence of chitin degradation, pigmentation and bioactivity in marine Pseudoalteromonas.</title>
        <authorList>
            <person name="Sonnenschein E.C."/>
            <person name="Bech P.K."/>
        </authorList>
    </citation>
    <scope>NUCLEOTIDE SEQUENCE [LARGE SCALE GENOMIC DNA]</scope>
    <source>
        <strain evidence="4">S1189</strain>
    </source>
</reference>
<gene>
    <name evidence="3" type="ORF">CWB73_10940</name>
</gene>
<evidence type="ECO:0000256" key="1">
    <source>
        <dbReference type="SAM" id="SignalP"/>
    </source>
</evidence>